<feature type="domain" description="SHSP" evidence="4">
    <location>
        <begin position="89"/>
        <end position="204"/>
    </location>
</feature>
<protein>
    <submittedName>
        <fullName evidence="5">Heat shock protein Hsp20</fullName>
    </submittedName>
</protein>
<gene>
    <name evidence="5" type="ordered locus">PHZ_p0020</name>
</gene>
<dbReference type="HOGENOM" id="CLU_046737_12_0_5"/>
<dbReference type="SUPFAM" id="SSF49764">
    <property type="entry name" value="HSP20-like chaperones"/>
    <property type="match status" value="1"/>
</dbReference>
<dbReference type="AlphaFoldDB" id="B4RHY8"/>
<keyword evidence="6" id="KW-1185">Reference proteome</keyword>
<dbReference type="KEGG" id="pzu:PHZ_p0020"/>
<feature type="compositionally biased region" description="Low complexity" evidence="3">
    <location>
        <begin position="191"/>
        <end position="222"/>
    </location>
</feature>
<name>B4RHY8_PHEZH</name>
<dbReference type="InterPro" id="IPR008978">
    <property type="entry name" value="HSP20-like_chaperone"/>
</dbReference>
<dbReference type="Pfam" id="PF00011">
    <property type="entry name" value="HSP20"/>
    <property type="match status" value="1"/>
</dbReference>
<geneLocation type="plasmid" evidence="6">
    <name>pHLK1</name>
</geneLocation>
<dbReference type="InterPro" id="IPR031107">
    <property type="entry name" value="Small_HSP"/>
</dbReference>
<evidence type="ECO:0000313" key="5">
    <source>
        <dbReference type="EMBL" id="ACG79963.1"/>
    </source>
</evidence>
<comment type="similarity">
    <text evidence="1 2">Belongs to the small heat shock protein (HSP20) family.</text>
</comment>
<dbReference type="CDD" id="cd06464">
    <property type="entry name" value="ACD_sHsps-like"/>
    <property type="match status" value="1"/>
</dbReference>
<keyword evidence="5" id="KW-0614">Plasmid</keyword>
<evidence type="ECO:0000256" key="3">
    <source>
        <dbReference type="SAM" id="MobiDB-lite"/>
    </source>
</evidence>
<dbReference type="PROSITE" id="PS01031">
    <property type="entry name" value="SHSP"/>
    <property type="match status" value="1"/>
</dbReference>
<reference evidence="5 6" key="1">
    <citation type="journal article" date="2008" name="BMC Genomics">
        <title>Complete genome of Phenylobacterium zucineum - a novel facultative intracellular bacterium isolated from human erythroleukemia cell line K562.</title>
        <authorList>
            <person name="Luo Y."/>
            <person name="Xu X."/>
            <person name="Ding Z."/>
            <person name="Liu Z."/>
            <person name="Zhang B."/>
            <person name="Yan Z."/>
            <person name="Sun J."/>
            <person name="Hu S."/>
            <person name="Hu X."/>
        </authorList>
    </citation>
    <scope>NUCLEOTIDE SEQUENCE [LARGE SCALE GENOMIC DNA]</scope>
    <source>
        <strain evidence="6">HLK1</strain>
        <plasmid evidence="6">Plasmid pHLK1</plasmid>
    </source>
</reference>
<keyword evidence="5" id="KW-0346">Stress response</keyword>
<dbReference type="eggNOG" id="COG0071">
    <property type="taxonomic scope" value="Bacteria"/>
</dbReference>
<evidence type="ECO:0000259" key="4">
    <source>
        <dbReference type="PROSITE" id="PS01031"/>
    </source>
</evidence>
<dbReference type="InterPro" id="IPR002068">
    <property type="entry name" value="A-crystallin/Hsp20_dom"/>
</dbReference>
<accession>B4RHY8</accession>
<evidence type="ECO:0000256" key="2">
    <source>
        <dbReference type="RuleBase" id="RU003616"/>
    </source>
</evidence>
<evidence type="ECO:0000313" key="6">
    <source>
        <dbReference type="Proteomes" id="UP000001868"/>
    </source>
</evidence>
<organism evidence="5 6">
    <name type="scientific">Phenylobacterium zucineum (strain HLK1)</name>
    <dbReference type="NCBI Taxonomy" id="450851"/>
    <lineage>
        <taxon>Bacteria</taxon>
        <taxon>Pseudomonadati</taxon>
        <taxon>Pseudomonadota</taxon>
        <taxon>Alphaproteobacteria</taxon>
        <taxon>Caulobacterales</taxon>
        <taxon>Caulobacteraceae</taxon>
        <taxon>Phenylobacterium</taxon>
    </lineage>
</organism>
<dbReference type="EMBL" id="CP000748">
    <property type="protein sequence ID" value="ACG79963.1"/>
    <property type="molecule type" value="Genomic_DNA"/>
</dbReference>
<proteinExistence type="inferred from homology"/>
<dbReference type="Proteomes" id="UP000001868">
    <property type="component" value="Plasmid pHLK1"/>
</dbReference>
<dbReference type="PANTHER" id="PTHR11527">
    <property type="entry name" value="HEAT-SHOCK PROTEIN 20 FAMILY MEMBER"/>
    <property type="match status" value="1"/>
</dbReference>
<evidence type="ECO:0000256" key="1">
    <source>
        <dbReference type="PROSITE-ProRule" id="PRU00285"/>
    </source>
</evidence>
<dbReference type="Gene3D" id="2.60.40.790">
    <property type="match status" value="1"/>
</dbReference>
<sequence length="232" mass="25527">MLGRCNLLRRLALLQTSCGEQLNHEPRVAGRPLRRPLLANGDAQMSQSLTPFGGADPLLSLHREMNRLFDDVFRGSRSFAPPATQGSGSTPSTFNASMDVAETDKEVRVCVELPGVDEKDIDVTLDNDLLTIRGEKKFEQEKGDEKTNYHFVERGYGRFQRSLRLPFQANPDEVKASYNNGVLTVTVPKSAQQARSRRIQIQGSAGQQSATGQAQTTAQTGEQENRGQAGTH</sequence>
<feature type="region of interest" description="Disordered" evidence="3">
    <location>
        <begin position="191"/>
        <end position="232"/>
    </location>
</feature>